<dbReference type="EMBL" id="HBJA01139405">
    <property type="protein sequence ID" value="CAE0836629.1"/>
    <property type="molecule type" value="Transcribed_RNA"/>
</dbReference>
<keyword evidence="2" id="KW-1133">Transmembrane helix</keyword>
<proteinExistence type="predicted"/>
<keyword evidence="3" id="KW-0732">Signal</keyword>
<feature type="signal peptide" evidence="3">
    <location>
        <begin position="1"/>
        <end position="20"/>
    </location>
</feature>
<evidence type="ECO:0000256" key="3">
    <source>
        <dbReference type="SAM" id="SignalP"/>
    </source>
</evidence>
<sequence>MAKHHVVLHMVLLLYSTTLAKKLTPVENEVLGPTLAGPKNPLELTFERNASLVGMALSYMLCGYGTEITMEVTHYDNGEQVGNARIEETTSVGCLEFGHIERRADACAFTEAAEAGSGTYKEEFPKSDSLTFSLKPDEQVMVYIFIAYLHKIDGQLMLPQLPGPHLSRPKDLVHHQEGADNPETYTWSENPPECVAGQCEQEWYFVPVSAEASTTYYKPSLCYLMVVSSLNTNAPLTDTESQVIANEPGTYEVHLAVVPANASMFTKLVRGVVMFSETHTFVTVPKPRPKSRFLHSVLVSVAALGCLVGMVWVVWSLWFTDSDSASAWQAQAEDEPAYSNIPGDYAGGPSSTAPGGSSVGGYLQRLRGYQEVGGTTQLDEEDGL</sequence>
<dbReference type="EMBL" id="HBJA01139413">
    <property type="protein sequence ID" value="CAE0836633.1"/>
    <property type="molecule type" value="Transcribed_RNA"/>
</dbReference>
<evidence type="ECO:0000313" key="7">
    <source>
        <dbReference type="EMBL" id="CAE0836633.1"/>
    </source>
</evidence>
<dbReference type="EMBL" id="HBJA01139412">
    <property type="protein sequence ID" value="CAE0836632.1"/>
    <property type="molecule type" value="Transcribed_RNA"/>
</dbReference>
<feature type="compositionally biased region" description="Low complexity" evidence="1">
    <location>
        <begin position="347"/>
        <end position="356"/>
    </location>
</feature>
<protein>
    <submittedName>
        <fullName evidence="7">Uncharacterized protein</fullName>
    </submittedName>
</protein>
<feature type="chain" id="PRO_5036393625" evidence="3">
    <location>
        <begin position="21"/>
        <end position="384"/>
    </location>
</feature>
<feature type="region of interest" description="Disordered" evidence="1">
    <location>
        <begin position="339"/>
        <end position="361"/>
    </location>
</feature>
<dbReference type="EMBL" id="HBJA01139407">
    <property type="protein sequence ID" value="CAE0836630.1"/>
    <property type="molecule type" value="Transcribed_RNA"/>
</dbReference>
<evidence type="ECO:0000313" key="5">
    <source>
        <dbReference type="EMBL" id="CAE0836630.1"/>
    </source>
</evidence>
<evidence type="ECO:0000256" key="2">
    <source>
        <dbReference type="SAM" id="Phobius"/>
    </source>
</evidence>
<evidence type="ECO:0000313" key="4">
    <source>
        <dbReference type="EMBL" id="CAE0836629.1"/>
    </source>
</evidence>
<evidence type="ECO:0000256" key="1">
    <source>
        <dbReference type="SAM" id="MobiDB-lite"/>
    </source>
</evidence>
<evidence type="ECO:0000313" key="6">
    <source>
        <dbReference type="EMBL" id="CAE0836632.1"/>
    </source>
</evidence>
<organism evidence="7">
    <name type="scientific">Eutreptiella gymnastica</name>
    <dbReference type="NCBI Taxonomy" id="73025"/>
    <lineage>
        <taxon>Eukaryota</taxon>
        <taxon>Discoba</taxon>
        <taxon>Euglenozoa</taxon>
        <taxon>Euglenida</taxon>
        <taxon>Spirocuta</taxon>
        <taxon>Euglenophyceae</taxon>
        <taxon>Eutreptiales</taxon>
        <taxon>Eutreptiaceae</taxon>
        <taxon>Eutreptiella</taxon>
    </lineage>
</organism>
<keyword evidence="2" id="KW-0812">Transmembrane</keyword>
<feature type="transmembrane region" description="Helical" evidence="2">
    <location>
        <begin position="293"/>
        <end position="319"/>
    </location>
</feature>
<keyword evidence="2" id="KW-0472">Membrane</keyword>
<gene>
    <name evidence="4" type="ORF">EGYM00163_LOCUS47993</name>
    <name evidence="5" type="ORF">EGYM00163_LOCUS47994</name>
    <name evidence="6" type="ORF">EGYM00163_LOCUS47996</name>
    <name evidence="7" type="ORF">EGYM00163_LOCUS47997</name>
</gene>
<dbReference type="AlphaFoldDB" id="A0A6T2K1E6"/>
<accession>A0A6T2K1E6</accession>
<reference evidence="7" key="1">
    <citation type="submission" date="2021-01" db="EMBL/GenBank/DDBJ databases">
        <authorList>
            <person name="Corre E."/>
            <person name="Pelletier E."/>
            <person name="Niang G."/>
            <person name="Scheremetjew M."/>
            <person name="Finn R."/>
            <person name="Kale V."/>
            <person name="Holt S."/>
            <person name="Cochrane G."/>
            <person name="Meng A."/>
            <person name="Brown T."/>
            <person name="Cohen L."/>
        </authorList>
    </citation>
    <scope>NUCLEOTIDE SEQUENCE</scope>
    <source>
        <strain evidence="7">CCMP1594</strain>
    </source>
</reference>
<name>A0A6T2K1E6_9EUGL</name>